<organism evidence="2 3">
    <name type="scientific">Trema orientale</name>
    <name type="common">Charcoal tree</name>
    <name type="synonym">Celtis orientalis</name>
    <dbReference type="NCBI Taxonomy" id="63057"/>
    <lineage>
        <taxon>Eukaryota</taxon>
        <taxon>Viridiplantae</taxon>
        <taxon>Streptophyta</taxon>
        <taxon>Embryophyta</taxon>
        <taxon>Tracheophyta</taxon>
        <taxon>Spermatophyta</taxon>
        <taxon>Magnoliopsida</taxon>
        <taxon>eudicotyledons</taxon>
        <taxon>Gunneridae</taxon>
        <taxon>Pentapetalae</taxon>
        <taxon>rosids</taxon>
        <taxon>fabids</taxon>
        <taxon>Rosales</taxon>
        <taxon>Cannabaceae</taxon>
        <taxon>Trema</taxon>
    </lineage>
</organism>
<dbReference type="EMBL" id="JXTC01000015">
    <property type="protein sequence ID" value="POO00084.1"/>
    <property type="molecule type" value="Genomic_DNA"/>
</dbReference>
<evidence type="ECO:0000256" key="1">
    <source>
        <dbReference type="SAM" id="MobiDB-lite"/>
    </source>
</evidence>
<sequence>MDMLVGKDRATGSYVADPRERQFHQAIEESNMEYEEMNSFDPTEHEVDNENREEDKLRKSSNIASTSTFKKNLKKKKIKRNDNVAHELKNLKE</sequence>
<feature type="compositionally biased region" description="Basic and acidic residues" evidence="1">
    <location>
        <begin position="80"/>
        <end position="93"/>
    </location>
</feature>
<feature type="compositionally biased region" description="Basic and acidic residues" evidence="1">
    <location>
        <begin position="42"/>
        <end position="58"/>
    </location>
</feature>
<comment type="caution">
    <text evidence="2">The sequence shown here is derived from an EMBL/GenBank/DDBJ whole genome shotgun (WGS) entry which is preliminary data.</text>
</comment>
<feature type="region of interest" description="Disordered" evidence="1">
    <location>
        <begin position="36"/>
        <end position="93"/>
    </location>
</feature>
<evidence type="ECO:0000313" key="3">
    <source>
        <dbReference type="Proteomes" id="UP000237000"/>
    </source>
</evidence>
<keyword evidence="3" id="KW-1185">Reference proteome</keyword>
<protein>
    <submittedName>
        <fullName evidence="2">Uncharacterized protein</fullName>
    </submittedName>
</protein>
<gene>
    <name evidence="2" type="ORF">TorRG33x02_042110</name>
</gene>
<reference evidence="3" key="1">
    <citation type="submission" date="2016-06" db="EMBL/GenBank/DDBJ databases">
        <title>Parallel loss of symbiosis genes in relatives of nitrogen-fixing non-legume Parasponia.</title>
        <authorList>
            <person name="Van Velzen R."/>
            <person name="Holmer R."/>
            <person name="Bu F."/>
            <person name="Rutten L."/>
            <person name="Van Zeijl A."/>
            <person name="Liu W."/>
            <person name="Santuari L."/>
            <person name="Cao Q."/>
            <person name="Sharma T."/>
            <person name="Shen D."/>
            <person name="Roswanjaya Y."/>
            <person name="Wardhani T."/>
            <person name="Kalhor M.S."/>
            <person name="Jansen J."/>
            <person name="Van den Hoogen J."/>
            <person name="Gungor B."/>
            <person name="Hartog M."/>
            <person name="Hontelez J."/>
            <person name="Verver J."/>
            <person name="Yang W.-C."/>
            <person name="Schijlen E."/>
            <person name="Repin R."/>
            <person name="Schilthuizen M."/>
            <person name="Schranz E."/>
            <person name="Heidstra R."/>
            <person name="Miyata K."/>
            <person name="Fedorova E."/>
            <person name="Kohlen W."/>
            <person name="Bisseling T."/>
            <person name="Smit S."/>
            <person name="Geurts R."/>
        </authorList>
    </citation>
    <scope>NUCLEOTIDE SEQUENCE [LARGE SCALE GENOMIC DNA]</scope>
    <source>
        <strain evidence="3">cv. RG33-2</strain>
    </source>
</reference>
<evidence type="ECO:0000313" key="2">
    <source>
        <dbReference type="EMBL" id="POO00084.1"/>
    </source>
</evidence>
<feature type="compositionally biased region" description="Polar residues" evidence="1">
    <location>
        <begin position="60"/>
        <end position="69"/>
    </location>
</feature>
<name>A0A2P5FQQ9_TREOI</name>
<accession>A0A2P5FQQ9</accession>
<dbReference type="OrthoDB" id="1834945at2759"/>
<dbReference type="InParanoid" id="A0A2P5FQQ9"/>
<dbReference type="AlphaFoldDB" id="A0A2P5FQQ9"/>
<dbReference type="Proteomes" id="UP000237000">
    <property type="component" value="Unassembled WGS sequence"/>
</dbReference>
<proteinExistence type="predicted"/>